<gene>
    <name evidence="2" type="ORF">RGB73_21170</name>
</gene>
<organism evidence="2 3">
    <name type="scientific">Brevibacillus brevis</name>
    <name type="common">Bacillus brevis</name>
    <dbReference type="NCBI Taxonomy" id="1393"/>
    <lineage>
        <taxon>Bacteria</taxon>
        <taxon>Bacillati</taxon>
        <taxon>Bacillota</taxon>
        <taxon>Bacilli</taxon>
        <taxon>Bacillales</taxon>
        <taxon>Paenibacillaceae</taxon>
        <taxon>Brevibacillus</taxon>
    </lineage>
</organism>
<keyword evidence="3" id="KW-1185">Reference proteome</keyword>
<dbReference type="InterPro" id="IPR036568">
    <property type="entry name" value="GGCT-like_sf"/>
</dbReference>
<dbReference type="InterPro" id="IPR013024">
    <property type="entry name" value="GGCT-like"/>
</dbReference>
<dbReference type="Proteomes" id="UP001256827">
    <property type="component" value="Chromosome"/>
</dbReference>
<evidence type="ECO:0000313" key="3">
    <source>
        <dbReference type="Proteomes" id="UP001256827"/>
    </source>
</evidence>
<dbReference type="SUPFAM" id="SSF110857">
    <property type="entry name" value="Gamma-glutamyl cyclotransferase-like"/>
    <property type="match status" value="1"/>
</dbReference>
<feature type="domain" description="Gamma-glutamylcyclotransferase AIG2-like" evidence="1">
    <location>
        <begin position="7"/>
        <end position="134"/>
    </location>
</feature>
<name>A0ABY9SZF6_BREBE</name>
<reference evidence="2 3" key="1">
    <citation type="submission" date="2023-09" db="EMBL/GenBank/DDBJ databases">
        <title>Complete Genome and Methylome dissection of Bacillus brevis NEB573 original source of BbsI restriction endonuclease.</title>
        <authorList>
            <person name="Fomenkov A."/>
            <person name="Roberts R.D."/>
        </authorList>
    </citation>
    <scope>NUCLEOTIDE SEQUENCE [LARGE SCALE GENOMIC DNA]</scope>
    <source>
        <strain evidence="2 3">NEB573</strain>
    </source>
</reference>
<evidence type="ECO:0000259" key="1">
    <source>
        <dbReference type="Pfam" id="PF06094"/>
    </source>
</evidence>
<proteinExistence type="predicted"/>
<evidence type="ECO:0000313" key="2">
    <source>
        <dbReference type="EMBL" id="WNC13209.1"/>
    </source>
</evidence>
<dbReference type="Pfam" id="PF06094">
    <property type="entry name" value="GGACT"/>
    <property type="match status" value="1"/>
</dbReference>
<dbReference type="InterPro" id="IPR009288">
    <property type="entry name" value="AIG2-like_dom"/>
</dbReference>
<dbReference type="EMBL" id="CP134050">
    <property type="protein sequence ID" value="WNC13209.1"/>
    <property type="molecule type" value="Genomic_DNA"/>
</dbReference>
<dbReference type="CDD" id="cd06661">
    <property type="entry name" value="GGCT_like"/>
    <property type="match status" value="1"/>
</dbReference>
<sequence length="143" mass="16618">MRKPVPVFVYGTLLEGFENHRLYVKPYVHKAVPARIEGELYHLPQGYPGVLPGDGEVIGAALFFSPDEYETVMVGLDELETYFGPGDPRNEYERVEVRARLDGADEEQMVYVYRYLDEEYVRRMGVRVEDGDWRSYMLGKRTE</sequence>
<dbReference type="RefSeq" id="WP_310764698.1">
    <property type="nucleotide sequence ID" value="NZ_CP134050.1"/>
</dbReference>
<dbReference type="Gene3D" id="3.10.490.10">
    <property type="entry name" value="Gamma-glutamyl cyclotransferase-like"/>
    <property type="match status" value="1"/>
</dbReference>
<protein>
    <submittedName>
        <fullName evidence="2">Gamma-glutamylcyclotransferase</fullName>
    </submittedName>
</protein>
<accession>A0ABY9SZF6</accession>